<dbReference type="AlphaFoldDB" id="A0A4S8KXA4"/>
<gene>
    <name evidence="1" type="ORF">K435DRAFT_845033</name>
</gene>
<keyword evidence="2" id="KW-1185">Reference proteome</keyword>
<dbReference type="OrthoDB" id="3053346at2759"/>
<accession>A0A4S8KXA4</accession>
<proteinExistence type="predicted"/>
<evidence type="ECO:0000313" key="1">
    <source>
        <dbReference type="EMBL" id="THU80617.1"/>
    </source>
</evidence>
<organism evidence="1 2">
    <name type="scientific">Dendrothele bispora (strain CBS 962.96)</name>
    <dbReference type="NCBI Taxonomy" id="1314807"/>
    <lineage>
        <taxon>Eukaryota</taxon>
        <taxon>Fungi</taxon>
        <taxon>Dikarya</taxon>
        <taxon>Basidiomycota</taxon>
        <taxon>Agaricomycotina</taxon>
        <taxon>Agaricomycetes</taxon>
        <taxon>Agaricomycetidae</taxon>
        <taxon>Agaricales</taxon>
        <taxon>Agaricales incertae sedis</taxon>
        <taxon>Dendrothele</taxon>
    </lineage>
</organism>
<name>A0A4S8KXA4_DENBC</name>
<sequence>MSHTPTGGTFVVFTVDLVTSVAHLDNPELTAACSELQLSQKQFVAYIRRDESNLPGPWRRLNAFQFLLVWQGHENVPGPVKARNVSPNMFFPVLPNTYQPGSCHGHRAINPCRPLPWNDCYISGVASIDVRCEVEWEWTETEVRSAPYETTFEEELRVSGQIATDSFHIYQPQFSALPPSPSGGSFNSDLSSDSAASVVDEEPDLLSLRVADLVCGVRPMDDKVVVQYTTDLSTVDRVNHPDELFEVLARFERLKNEMERSRKLRQIEETRRIDEEYFARTSLHKPSESCVTRPSLKSSLKRCCQKLREMFKRRWMRRPVSTKKTDHMEYYNSWSADSTESW</sequence>
<dbReference type="EMBL" id="ML179887">
    <property type="protein sequence ID" value="THU80617.1"/>
    <property type="molecule type" value="Genomic_DNA"/>
</dbReference>
<evidence type="ECO:0000313" key="2">
    <source>
        <dbReference type="Proteomes" id="UP000297245"/>
    </source>
</evidence>
<reference evidence="1 2" key="1">
    <citation type="journal article" date="2019" name="Nat. Ecol. Evol.">
        <title>Megaphylogeny resolves global patterns of mushroom evolution.</title>
        <authorList>
            <person name="Varga T."/>
            <person name="Krizsan K."/>
            <person name="Foldi C."/>
            <person name="Dima B."/>
            <person name="Sanchez-Garcia M."/>
            <person name="Sanchez-Ramirez S."/>
            <person name="Szollosi G.J."/>
            <person name="Szarkandi J.G."/>
            <person name="Papp V."/>
            <person name="Albert L."/>
            <person name="Andreopoulos W."/>
            <person name="Angelini C."/>
            <person name="Antonin V."/>
            <person name="Barry K.W."/>
            <person name="Bougher N.L."/>
            <person name="Buchanan P."/>
            <person name="Buyck B."/>
            <person name="Bense V."/>
            <person name="Catcheside P."/>
            <person name="Chovatia M."/>
            <person name="Cooper J."/>
            <person name="Damon W."/>
            <person name="Desjardin D."/>
            <person name="Finy P."/>
            <person name="Geml J."/>
            <person name="Haridas S."/>
            <person name="Hughes K."/>
            <person name="Justo A."/>
            <person name="Karasinski D."/>
            <person name="Kautmanova I."/>
            <person name="Kiss B."/>
            <person name="Kocsube S."/>
            <person name="Kotiranta H."/>
            <person name="LaButti K.M."/>
            <person name="Lechner B.E."/>
            <person name="Liimatainen K."/>
            <person name="Lipzen A."/>
            <person name="Lukacs Z."/>
            <person name="Mihaltcheva S."/>
            <person name="Morgado L.N."/>
            <person name="Niskanen T."/>
            <person name="Noordeloos M.E."/>
            <person name="Ohm R.A."/>
            <person name="Ortiz-Santana B."/>
            <person name="Ovrebo C."/>
            <person name="Racz N."/>
            <person name="Riley R."/>
            <person name="Savchenko A."/>
            <person name="Shiryaev A."/>
            <person name="Soop K."/>
            <person name="Spirin V."/>
            <person name="Szebenyi C."/>
            <person name="Tomsovsky M."/>
            <person name="Tulloss R.E."/>
            <person name="Uehling J."/>
            <person name="Grigoriev I.V."/>
            <person name="Vagvolgyi C."/>
            <person name="Papp T."/>
            <person name="Martin F.M."/>
            <person name="Miettinen O."/>
            <person name="Hibbett D.S."/>
            <person name="Nagy L.G."/>
        </authorList>
    </citation>
    <scope>NUCLEOTIDE SEQUENCE [LARGE SCALE GENOMIC DNA]</scope>
    <source>
        <strain evidence="1 2">CBS 962.96</strain>
    </source>
</reference>
<dbReference type="Proteomes" id="UP000297245">
    <property type="component" value="Unassembled WGS sequence"/>
</dbReference>
<protein>
    <submittedName>
        <fullName evidence="1">Uncharacterized protein</fullName>
    </submittedName>
</protein>